<dbReference type="AlphaFoldDB" id="A0A3D8L3J4"/>
<sequence length="163" mass="18711">MSSNSFRNSWQAYCIPLSEWNSNSPVPKPGKALPKDIFIARNEKGKWFSYRNSLVKELNSIQPLEPFYTDSYMSQNAKCFARESAELGIVGHKRVKCEKENYAECCAYGNETGRKIALQFLIDYDVPSLRHRNDCLTHVYIKVSLGYEEAHPRYGSTLVMVLD</sequence>
<evidence type="ECO:0000313" key="1">
    <source>
        <dbReference type="EMBL" id="RDV11837.1"/>
    </source>
</evidence>
<comment type="caution">
    <text evidence="1">The sequence shown here is derived from an EMBL/GenBank/DDBJ whole genome shotgun (WGS) entry which is preliminary data.</text>
</comment>
<evidence type="ECO:0000313" key="2">
    <source>
        <dbReference type="Proteomes" id="UP000256708"/>
    </source>
</evidence>
<dbReference type="EMBL" id="QRGR01000038">
    <property type="protein sequence ID" value="RDV11837.1"/>
    <property type="molecule type" value="Genomic_DNA"/>
</dbReference>
<name>A0A3D8L3J4_9BACT</name>
<proteinExistence type="predicted"/>
<reference evidence="2" key="1">
    <citation type="submission" date="2018-08" db="EMBL/GenBank/DDBJ databases">
        <authorList>
            <person name="Liu Z.-W."/>
            <person name="Du Z.-J."/>
        </authorList>
    </citation>
    <scope>NUCLEOTIDE SEQUENCE [LARGE SCALE GENOMIC DNA]</scope>
    <source>
        <strain evidence="2">H4X</strain>
    </source>
</reference>
<dbReference type="Proteomes" id="UP000256708">
    <property type="component" value="Unassembled WGS sequence"/>
</dbReference>
<accession>A0A3D8L3J4</accession>
<organism evidence="1 2">
    <name type="scientific">Pontibacter diazotrophicus</name>
    <dbReference type="NCBI Taxonomy" id="1400979"/>
    <lineage>
        <taxon>Bacteria</taxon>
        <taxon>Pseudomonadati</taxon>
        <taxon>Bacteroidota</taxon>
        <taxon>Cytophagia</taxon>
        <taxon>Cytophagales</taxon>
        <taxon>Hymenobacteraceae</taxon>
        <taxon>Pontibacter</taxon>
    </lineage>
</organism>
<evidence type="ECO:0008006" key="3">
    <source>
        <dbReference type="Google" id="ProtNLM"/>
    </source>
</evidence>
<protein>
    <recommendedName>
        <fullName evidence="3">CAP domain-containing protein</fullName>
    </recommendedName>
</protein>
<gene>
    <name evidence="1" type="ORF">DXT99_23930</name>
</gene>
<keyword evidence="2" id="KW-1185">Reference proteome</keyword>